<organism evidence="1 2">
    <name type="scientific">Neosynechococcus sphagnicola sy1</name>
    <dbReference type="NCBI Taxonomy" id="1497020"/>
    <lineage>
        <taxon>Bacteria</taxon>
        <taxon>Bacillati</taxon>
        <taxon>Cyanobacteriota</taxon>
        <taxon>Cyanophyceae</taxon>
        <taxon>Neosynechococcales</taxon>
        <taxon>Neosynechococcaceae</taxon>
        <taxon>Neosynechococcus</taxon>
    </lineage>
</organism>
<keyword evidence="2" id="KW-1185">Reference proteome</keyword>
<reference evidence="1 2" key="1">
    <citation type="journal article" date="2014" name="Mol. Ecol.">
        <title>Evolution of Synechococcus.</title>
        <authorList>
            <person name="Dvorak P."/>
            <person name="Casamatta D."/>
            <person name="Hasler P."/>
            <person name="Poulickova A."/>
            <person name="Ondrej V."/>
            <person name="Sanges R."/>
        </authorList>
    </citation>
    <scope>NUCLEOTIDE SEQUENCE [LARGE SCALE GENOMIC DNA]</scope>
    <source>
        <strain evidence="1 2">CAUP A 1101</strain>
    </source>
</reference>
<evidence type="ECO:0000313" key="1">
    <source>
        <dbReference type="EMBL" id="KGF73880.1"/>
    </source>
</evidence>
<sequence length="180" mass="19623">MYRSIERHLTIPSSAASEASPLQRVVRPADRFSEAQETTVANLLDTSGRNIVRGLVQGSQADRPGASYALLVRRQGDGPRPAIWRLDVCSDVRLGGTKHGAVPLEPDDVVEDQDRTRGATEDEDLMINAPIGRLVKRHGQRIGATLAPRRARNGGAGRIGAIAHHFECGRPQRRRAAKRA</sequence>
<dbReference type="EMBL" id="JJML01000002">
    <property type="protein sequence ID" value="KGF73880.1"/>
    <property type="molecule type" value="Genomic_DNA"/>
</dbReference>
<dbReference type="Proteomes" id="UP000030170">
    <property type="component" value="Unassembled WGS sequence"/>
</dbReference>
<proteinExistence type="predicted"/>
<gene>
    <name evidence="1" type="ORF">DO97_05830</name>
</gene>
<name>A0A098TNH5_9CYAN</name>
<accession>A0A098TNH5</accession>
<evidence type="ECO:0000313" key="2">
    <source>
        <dbReference type="Proteomes" id="UP000030170"/>
    </source>
</evidence>
<comment type="caution">
    <text evidence="1">The sequence shown here is derived from an EMBL/GenBank/DDBJ whole genome shotgun (WGS) entry which is preliminary data.</text>
</comment>
<dbReference type="AlphaFoldDB" id="A0A098TNH5"/>
<protein>
    <submittedName>
        <fullName evidence="1">Uncharacterized protein</fullName>
    </submittedName>
</protein>